<reference evidence="3" key="2">
    <citation type="journal article" date="2017" name="Nat. Plants">
        <title>The Aegilops tauschii genome reveals multiple impacts of transposons.</title>
        <authorList>
            <person name="Zhao G."/>
            <person name="Zou C."/>
            <person name="Li K."/>
            <person name="Wang K."/>
            <person name="Li T."/>
            <person name="Gao L."/>
            <person name="Zhang X."/>
            <person name="Wang H."/>
            <person name="Yang Z."/>
            <person name="Liu X."/>
            <person name="Jiang W."/>
            <person name="Mao L."/>
            <person name="Kong X."/>
            <person name="Jiao Y."/>
            <person name="Jia J."/>
        </authorList>
    </citation>
    <scope>NUCLEOTIDE SEQUENCE [LARGE SCALE GENOMIC DNA]</scope>
    <source>
        <strain evidence="3">cv. AL8/78</strain>
    </source>
</reference>
<protein>
    <submittedName>
        <fullName evidence="2">Uncharacterized protein</fullName>
    </submittedName>
</protein>
<organism evidence="2 3">
    <name type="scientific">Aegilops tauschii subsp. strangulata</name>
    <name type="common">Goatgrass</name>
    <dbReference type="NCBI Taxonomy" id="200361"/>
    <lineage>
        <taxon>Eukaryota</taxon>
        <taxon>Viridiplantae</taxon>
        <taxon>Streptophyta</taxon>
        <taxon>Embryophyta</taxon>
        <taxon>Tracheophyta</taxon>
        <taxon>Spermatophyta</taxon>
        <taxon>Magnoliopsida</taxon>
        <taxon>Liliopsida</taxon>
        <taxon>Poales</taxon>
        <taxon>Poaceae</taxon>
        <taxon>BOP clade</taxon>
        <taxon>Pooideae</taxon>
        <taxon>Triticodae</taxon>
        <taxon>Triticeae</taxon>
        <taxon>Triticinae</taxon>
        <taxon>Aegilops</taxon>
    </lineage>
</organism>
<feature type="region of interest" description="Disordered" evidence="1">
    <location>
        <begin position="1"/>
        <end position="37"/>
    </location>
</feature>
<dbReference type="Proteomes" id="UP000015105">
    <property type="component" value="Chromosome 1D"/>
</dbReference>
<accession>A0A452ZD95</accession>
<sequence length="56" mass="5918">SSRETGDGLGEEEAAAPKPYCPRALPPQISDPSRRSSLSVITKKLVVLELGGVQLL</sequence>
<proteinExistence type="predicted"/>
<dbReference type="AlphaFoldDB" id="A0A452ZD95"/>
<reference evidence="2" key="5">
    <citation type="journal article" date="2021" name="G3 (Bethesda)">
        <title>Aegilops tauschii genome assembly Aet v5.0 features greater sequence contiguity and improved annotation.</title>
        <authorList>
            <person name="Wang L."/>
            <person name="Zhu T."/>
            <person name="Rodriguez J.C."/>
            <person name="Deal K.R."/>
            <person name="Dubcovsky J."/>
            <person name="McGuire P.E."/>
            <person name="Lux T."/>
            <person name="Spannagl M."/>
            <person name="Mayer K.F.X."/>
            <person name="Baldrich P."/>
            <person name="Meyers B.C."/>
            <person name="Huo N."/>
            <person name="Gu Y.Q."/>
            <person name="Zhou H."/>
            <person name="Devos K.M."/>
            <person name="Bennetzen J.L."/>
            <person name="Unver T."/>
            <person name="Budak H."/>
            <person name="Gulick P.J."/>
            <person name="Galiba G."/>
            <person name="Kalapos B."/>
            <person name="Nelson D.R."/>
            <person name="Li P."/>
            <person name="You F.M."/>
            <person name="Luo M.C."/>
            <person name="Dvorak J."/>
        </authorList>
    </citation>
    <scope>NUCLEOTIDE SEQUENCE [LARGE SCALE GENOMIC DNA]</scope>
    <source>
        <strain evidence="2">cv. AL8/78</strain>
    </source>
</reference>
<name>A0A452ZD95_AEGTS</name>
<evidence type="ECO:0000256" key="1">
    <source>
        <dbReference type="SAM" id="MobiDB-lite"/>
    </source>
</evidence>
<evidence type="ECO:0000313" key="2">
    <source>
        <dbReference type="EnsemblPlants" id="AET1Gv20722800.19"/>
    </source>
</evidence>
<keyword evidence="3" id="KW-1185">Reference proteome</keyword>
<reference evidence="3" key="1">
    <citation type="journal article" date="2014" name="Science">
        <title>Ancient hybridizations among the ancestral genomes of bread wheat.</title>
        <authorList>
            <consortium name="International Wheat Genome Sequencing Consortium,"/>
            <person name="Marcussen T."/>
            <person name="Sandve S.R."/>
            <person name="Heier L."/>
            <person name="Spannagl M."/>
            <person name="Pfeifer M."/>
            <person name="Jakobsen K.S."/>
            <person name="Wulff B.B."/>
            <person name="Steuernagel B."/>
            <person name="Mayer K.F."/>
            <person name="Olsen O.A."/>
        </authorList>
    </citation>
    <scope>NUCLEOTIDE SEQUENCE [LARGE SCALE GENOMIC DNA]</scope>
    <source>
        <strain evidence="3">cv. AL8/78</strain>
    </source>
</reference>
<reference evidence="2" key="3">
    <citation type="journal article" date="2017" name="Nature">
        <title>Genome sequence of the progenitor of the wheat D genome Aegilops tauschii.</title>
        <authorList>
            <person name="Luo M.C."/>
            <person name="Gu Y.Q."/>
            <person name="Puiu D."/>
            <person name="Wang H."/>
            <person name="Twardziok S.O."/>
            <person name="Deal K.R."/>
            <person name="Huo N."/>
            <person name="Zhu T."/>
            <person name="Wang L."/>
            <person name="Wang Y."/>
            <person name="McGuire P.E."/>
            <person name="Liu S."/>
            <person name="Long H."/>
            <person name="Ramasamy R.K."/>
            <person name="Rodriguez J.C."/>
            <person name="Van S.L."/>
            <person name="Yuan L."/>
            <person name="Wang Z."/>
            <person name="Xia Z."/>
            <person name="Xiao L."/>
            <person name="Anderson O.D."/>
            <person name="Ouyang S."/>
            <person name="Liang Y."/>
            <person name="Zimin A.V."/>
            <person name="Pertea G."/>
            <person name="Qi P."/>
            <person name="Bennetzen J.L."/>
            <person name="Dai X."/>
            <person name="Dawson M.W."/>
            <person name="Muller H.G."/>
            <person name="Kugler K."/>
            <person name="Rivarola-Duarte L."/>
            <person name="Spannagl M."/>
            <person name="Mayer K.F.X."/>
            <person name="Lu F.H."/>
            <person name="Bevan M.W."/>
            <person name="Leroy P."/>
            <person name="Li P."/>
            <person name="You F.M."/>
            <person name="Sun Q."/>
            <person name="Liu Z."/>
            <person name="Lyons E."/>
            <person name="Wicker T."/>
            <person name="Salzberg S.L."/>
            <person name="Devos K.M."/>
            <person name="Dvorak J."/>
        </authorList>
    </citation>
    <scope>NUCLEOTIDE SEQUENCE [LARGE SCALE GENOMIC DNA]</scope>
    <source>
        <strain evidence="2">cv. AL8/78</strain>
    </source>
</reference>
<reference evidence="2" key="4">
    <citation type="submission" date="2019-03" db="UniProtKB">
        <authorList>
            <consortium name="EnsemblPlants"/>
        </authorList>
    </citation>
    <scope>IDENTIFICATION</scope>
</reference>
<dbReference type="EnsemblPlants" id="AET1Gv20722800.19">
    <property type="protein sequence ID" value="AET1Gv20722800.19"/>
    <property type="gene ID" value="AET1Gv20722800"/>
</dbReference>
<dbReference type="Gramene" id="AET1Gv20722800.19">
    <property type="protein sequence ID" value="AET1Gv20722800.19"/>
    <property type="gene ID" value="AET1Gv20722800"/>
</dbReference>
<evidence type="ECO:0000313" key="3">
    <source>
        <dbReference type="Proteomes" id="UP000015105"/>
    </source>
</evidence>